<evidence type="ECO:0008006" key="9">
    <source>
        <dbReference type="Google" id="ProtNLM"/>
    </source>
</evidence>
<evidence type="ECO:0000256" key="2">
    <source>
        <dbReference type="ARBA" id="ARBA00022692"/>
    </source>
</evidence>
<feature type="region of interest" description="Disordered" evidence="5">
    <location>
        <begin position="232"/>
        <end position="253"/>
    </location>
</feature>
<organism evidence="7 8">
    <name type="scientific">Hirsutella minnesotensis 3608</name>
    <dbReference type="NCBI Taxonomy" id="1043627"/>
    <lineage>
        <taxon>Eukaryota</taxon>
        <taxon>Fungi</taxon>
        <taxon>Dikarya</taxon>
        <taxon>Ascomycota</taxon>
        <taxon>Pezizomycotina</taxon>
        <taxon>Sordariomycetes</taxon>
        <taxon>Hypocreomycetidae</taxon>
        <taxon>Hypocreales</taxon>
        <taxon>Ophiocordycipitaceae</taxon>
        <taxon>Hirsutella</taxon>
    </lineage>
</organism>
<dbReference type="PANTHER" id="PTHR15549">
    <property type="entry name" value="PAIRED IMMUNOGLOBULIN-LIKE TYPE 2 RECEPTOR"/>
    <property type="match status" value="1"/>
</dbReference>
<dbReference type="PANTHER" id="PTHR15549:SF30">
    <property type="entry name" value="MID2 DOMAIN-CONTAINING PROTEIN"/>
    <property type="match status" value="1"/>
</dbReference>
<dbReference type="OrthoDB" id="4770059at2759"/>
<keyword evidence="8" id="KW-1185">Reference proteome</keyword>
<feature type="compositionally biased region" description="Low complexity" evidence="5">
    <location>
        <begin position="176"/>
        <end position="191"/>
    </location>
</feature>
<dbReference type="GO" id="GO:0016020">
    <property type="term" value="C:membrane"/>
    <property type="evidence" value="ECO:0007669"/>
    <property type="project" value="UniProtKB-SubCell"/>
</dbReference>
<name>A0A0F8A630_9HYPO</name>
<keyword evidence="3 6" id="KW-1133">Transmembrane helix</keyword>
<dbReference type="AlphaFoldDB" id="A0A0F8A630"/>
<keyword evidence="2 6" id="KW-0812">Transmembrane</keyword>
<comment type="subcellular location">
    <subcellularLocation>
        <location evidence="1">Membrane</location>
        <topology evidence="1">Single-pass membrane protein</topology>
    </subcellularLocation>
</comment>
<feature type="region of interest" description="Disordered" evidence="5">
    <location>
        <begin position="171"/>
        <end position="191"/>
    </location>
</feature>
<evidence type="ECO:0000256" key="4">
    <source>
        <dbReference type="ARBA" id="ARBA00023136"/>
    </source>
</evidence>
<keyword evidence="4 6" id="KW-0472">Membrane</keyword>
<proteinExistence type="predicted"/>
<accession>A0A0F8A630</accession>
<evidence type="ECO:0000313" key="7">
    <source>
        <dbReference type="EMBL" id="KJZ76364.1"/>
    </source>
</evidence>
<dbReference type="Proteomes" id="UP000054481">
    <property type="component" value="Unassembled WGS sequence"/>
</dbReference>
<reference evidence="7 8" key="1">
    <citation type="journal article" date="2014" name="Genome Biol. Evol.">
        <title>Comparative genomics and transcriptomics analyses reveal divergent lifestyle features of nematode endoparasitic fungus Hirsutella minnesotensis.</title>
        <authorList>
            <person name="Lai Y."/>
            <person name="Liu K."/>
            <person name="Zhang X."/>
            <person name="Zhang X."/>
            <person name="Li K."/>
            <person name="Wang N."/>
            <person name="Shu C."/>
            <person name="Wu Y."/>
            <person name="Wang C."/>
            <person name="Bushley K.E."/>
            <person name="Xiang M."/>
            <person name="Liu X."/>
        </authorList>
    </citation>
    <scope>NUCLEOTIDE SEQUENCE [LARGE SCALE GENOMIC DNA]</scope>
    <source>
        <strain evidence="7 8">3608</strain>
    </source>
</reference>
<evidence type="ECO:0000256" key="1">
    <source>
        <dbReference type="ARBA" id="ARBA00004167"/>
    </source>
</evidence>
<evidence type="ECO:0000256" key="5">
    <source>
        <dbReference type="SAM" id="MobiDB-lite"/>
    </source>
</evidence>
<evidence type="ECO:0000313" key="8">
    <source>
        <dbReference type="Proteomes" id="UP000054481"/>
    </source>
</evidence>
<dbReference type="EMBL" id="KQ030511">
    <property type="protein sequence ID" value="KJZ76364.1"/>
    <property type="molecule type" value="Genomic_DNA"/>
</dbReference>
<sequence length="279" mass="29602">MTTPTPASAAAVITSFPSKPLTTPFARPSDCTGIYRSGFLAMVDLEKTCLPKGFKTNSDSYFSPGIACPVGYVSACHDNTGVPSITTVTCCPVVGDITLQCLTTSTLSSVWSTLFCTWIGPPSSRSTSITMTVSRDGVTSTITDEVHSPGGINAFGIRMVYQKTDLAQKPLRTGPARATSSRLAAASDASESQGLSTGAKAAIGVAVPVVVLALLAGVLLWWWRKRRRGQGQDPGYNYEKTEQQPSYHPELQGSNTHHVHEVMGSGVDPVELPAAEYRT</sequence>
<evidence type="ECO:0000256" key="6">
    <source>
        <dbReference type="SAM" id="Phobius"/>
    </source>
</evidence>
<dbReference type="GO" id="GO:0071944">
    <property type="term" value="C:cell periphery"/>
    <property type="evidence" value="ECO:0007669"/>
    <property type="project" value="UniProtKB-ARBA"/>
</dbReference>
<feature type="transmembrane region" description="Helical" evidence="6">
    <location>
        <begin position="201"/>
        <end position="223"/>
    </location>
</feature>
<gene>
    <name evidence="7" type="ORF">HIM_04093</name>
</gene>
<protein>
    <recommendedName>
        <fullName evidence="9">Mid2 domain-containing protein</fullName>
    </recommendedName>
</protein>
<dbReference type="InterPro" id="IPR051694">
    <property type="entry name" value="Immunoregulatory_rcpt-like"/>
</dbReference>
<evidence type="ECO:0000256" key="3">
    <source>
        <dbReference type="ARBA" id="ARBA00022989"/>
    </source>
</evidence>